<dbReference type="Proteomes" id="UP000638462">
    <property type="component" value="Unassembled WGS sequence"/>
</dbReference>
<evidence type="ECO:0000313" key="2">
    <source>
        <dbReference type="EMBL" id="GGE85822.1"/>
    </source>
</evidence>
<keyword evidence="1" id="KW-1133">Transmembrane helix</keyword>
<gene>
    <name evidence="3" type="ORF">D4741_13485</name>
    <name evidence="2" type="ORF">GCM10008027_08400</name>
</gene>
<dbReference type="InterPro" id="IPR021550">
    <property type="entry name" value="DUF2897"/>
</dbReference>
<sequence>METWQIIAVIVVVFGVVIGNLLLLKHAAKMDFKLPKTDDEKDKKSPDE</sequence>
<name>A0A3A3EN98_9GAMM</name>
<reference evidence="2" key="1">
    <citation type="journal article" date="2014" name="Int. J. Syst. Evol. Microbiol.">
        <title>Complete genome of a new Firmicutes species belonging to the dominant human colonic microbiota ('Ruminococcus bicirculans') reveals two chromosomes and a selective capacity to utilize plant glucans.</title>
        <authorList>
            <consortium name="NISC Comparative Sequencing Program"/>
            <person name="Wegmann U."/>
            <person name="Louis P."/>
            <person name="Goesmann A."/>
            <person name="Henrissat B."/>
            <person name="Duncan S.H."/>
            <person name="Flint H.J."/>
        </authorList>
    </citation>
    <scope>NUCLEOTIDE SEQUENCE</scope>
    <source>
        <strain evidence="2">CGMCC 1.15394</strain>
    </source>
</reference>
<dbReference type="RefSeq" id="WP_105175176.1">
    <property type="nucleotide sequence ID" value="NZ_BMIT01000002.1"/>
</dbReference>
<reference evidence="2" key="4">
    <citation type="submission" date="2020-09" db="EMBL/GenBank/DDBJ databases">
        <authorList>
            <person name="Sun Q."/>
            <person name="Zhou Y."/>
        </authorList>
    </citation>
    <scope>NUCLEOTIDE SEQUENCE</scope>
    <source>
        <strain evidence="2">CGMCC 1.15394</strain>
    </source>
</reference>
<comment type="caution">
    <text evidence="3">The sequence shown here is derived from an EMBL/GenBank/DDBJ whole genome shotgun (WGS) entry which is preliminary data.</text>
</comment>
<reference evidence="3 4" key="2">
    <citation type="submission" date="2018-09" db="EMBL/GenBank/DDBJ databases">
        <title>Identification of marine bacteria producing industrial enzymes.</title>
        <authorList>
            <person name="Cheng T.H."/>
            <person name="Saidin J."/>
            <person name="Muhd D.D."/>
            <person name="Isa M.N.M."/>
            <person name="Bakar M.F.A."/>
            <person name="Ismail N."/>
        </authorList>
    </citation>
    <scope>NUCLEOTIDE SEQUENCE [LARGE SCALE GENOMIC DNA]</scope>
    <source>
        <strain evidence="3 4">MNAD 1.6</strain>
    </source>
</reference>
<protein>
    <submittedName>
        <fullName evidence="3">DUF2897 family protein</fullName>
    </submittedName>
</protein>
<proteinExistence type="predicted"/>
<dbReference type="EMBL" id="BMIT01000002">
    <property type="protein sequence ID" value="GGE85822.1"/>
    <property type="molecule type" value="Genomic_DNA"/>
</dbReference>
<dbReference type="EMBL" id="QYSE01000003">
    <property type="protein sequence ID" value="RJF34398.1"/>
    <property type="molecule type" value="Genomic_DNA"/>
</dbReference>
<keyword evidence="5" id="KW-1185">Reference proteome</keyword>
<accession>A0A3A3EN98</accession>
<dbReference type="Proteomes" id="UP000265938">
    <property type="component" value="Unassembled WGS sequence"/>
</dbReference>
<keyword evidence="1" id="KW-0472">Membrane</keyword>
<feature type="transmembrane region" description="Helical" evidence="1">
    <location>
        <begin position="6"/>
        <end position="24"/>
    </location>
</feature>
<keyword evidence="1" id="KW-0812">Transmembrane</keyword>
<evidence type="ECO:0000313" key="3">
    <source>
        <dbReference type="EMBL" id="RJF34398.1"/>
    </source>
</evidence>
<evidence type="ECO:0000313" key="5">
    <source>
        <dbReference type="Proteomes" id="UP000638462"/>
    </source>
</evidence>
<dbReference type="Pfam" id="PF11446">
    <property type="entry name" value="DUF2897"/>
    <property type="match status" value="1"/>
</dbReference>
<dbReference type="AlphaFoldDB" id="A0A3A3EN98"/>
<evidence type="ECO:0000313" key="4">
    <source>
        <dbReference type="Proteomes" id="UP000265938"/>
    </source>
</evidence>
<evidence type="ECO:0000256" key="1">
    <source>
        <dbReference type="SAM" id="Phobius"/>
    </source>
</evidence>
<organism evidence="3 4">
    <name type="scientific">Pseudoalteromonas gelatinilytica</name>
    <dbReference type="NCBI Taxonomy" id="1703256"/>
    <lineage>
        <taxon>Bacteria</taxon>
        <taxon>Pseudomonadati</taxon>
        <taxon>Pseudomonadota</taxon>
        <taxon>Gammaproteobacteria</taxon>
        <taxon>Alteromonadales</taxon>
        <taxon>Pseudoalteromonadaceae</taxon>
        <taxon>Pseudoalteromonas</taxon>
    </lineage>
</organism>
<reference evidence="5" key="3">
    <citation type="journal article" date="2019" name="Int. J. Syst. Evol. Microbiol.">
        <title>The Global Catalogue of Microorganisms (GCM) 10K type strain sequencing project: providing services to taxonomists for standard genome sequencing and annotation.</title>
        <authorList>
            <consortium name="The Broad Institute Genomics Platform"/>
            <consortium name="The Broad Institute Genome Sequencing Center for Infectious Disease"/>
            <person name="Wu L."/>
            <person name="Ma J."/>
        </authorList>
    </citation>
    <scope>NUCLEOTIDE SEQUENCE [LARGE SCALE GENOMIC DNA]</scope>
    <source>
        <strain evidence="5">CGMCC 1.15394</strain>
    </source>
</reference>